<accession>A0ABS3Y743</accession>
<dbReference type="InterPro" id="IPR054028">
    <property type="entry name" value="TarS/TarP_linker"/>
</dbReference>
<sequence length="663" mass="74186">MNAEKHLVSVITPAYNALPYVKRCVSSVAHQSLGPGRIEMIVVDDGSTDGTAAELDRMAARHPRLLRVIHQENSGGPSAPRNLALDLAQGEYVFFLDADDYLAPEALQRLTVTAEENSSDVVLGKMASVGRRVPRSMFRANQPDADLFTSRVYWALSAQKLFRKELLDRLRLRFDTDLRVGEDQPFTALAYLRARRISVVADYACYYLVRRGDGRHLTYTNKTEPTLDALHRVCELLRSELAPGPQRDALLERHFAVELKDAFKFLGTETEAAIQQREFERMRRLVAEHDGDAFWPRLPPIQRLRCHLTRHGDLAELLAHTWSDNSKLPFRIHISQGRALAHYPPDRDSRPQGATALFDVTDHLTLTHHVSAFSFTGSRLRLSGRATLHKSEHHSEHHEESRKTLEVFLQHRGEGTERRHAEIRLAEDAFEADLDLLGGDGNDAPLADGFWDLYLRLTVNGLSKTVRLGNQRDPNAGACPFTCLTDDGAGGIRTARIYWTSFGNLSLRLQHVPAAQLGKELRLEPEVAAWRGPVLRMSGRTNLLGPPPGTALLRLATADAEADFPLALGDDGRFTAELPLGTLSPGRWAARLRIAAANWHHDLPVRQPALPHGATRWRRGCLPRYAEAVAAAPLTLRVGRVPLLRGVLRLVRARRRGLLKRHL</sequence>
<dbReference type="SUPFAM" id="SSF53448">
    <property type="entry name" value="Nucleotide-diphospho-sugar transferases"/>
    <property type="match status" value="1"/>
</dbReference>
<dbReference type="PANTHER" id="PTHR22916">
    <property type="entry name" value="GLYCOSYLTRANSFERASE"/>
    <property type="match status" value="1"/>
</dbReference>
<evidence type="ECO:0000259" key="1">
    <source>
        <dbReference type="Pfam" id="PF00535"/>
    </source>
</evidence>
<gene>
    <name evidence="3" type="ORF">JW613_34770</name>
</gene>
<dbReference type="EMBL" id="JAFFZM010000041">
    <property type="protein sequence ID" value="MBO8203409.1"/>
    <property type="molecule type" value="Genomic_DNA"/>
</dbReference>
<keyword evidence="4" id="KW-1185">Reference proteome</keyword>
<dbReference type="Pfam" id="PF00535">
    <property type="entry name" value="Glycos_transf_2"/>
    <property type="match status" value="1"/>
</dbReference>
<dbReference type="Proteomes" id="UP000721954">
    <property type="component" value="Unassembled WGS sequence"/>
</dbReference>
<dbReference type="Gene3D" id="3.90.550.10">
    <property type="entry name" value="Spore Coat Polysaccharide Biosynthesis Protein SpsA, Chain A"/>
    <property type="match status" value="1"/>
</dbReference>
<dbReference type="InterPro" id="IPR029044">
    <property type="entry name" value="Nucleotide-diphossugar_trans"/>
</dbReference>
<comment type="caution">
    <text evidence="3">The sequence shown here is derived from an EMBL/GenBank/DDBJ whole genome shotgun (WGS) entry which is preliminary data.</text>
</comment>
<reference evidence="3 4" key="1">
    <citation type="submission" date="2021-02" db="EMBL/GenBank/DDBJ databases">
        <title>Streptomyces spirodelae sp. nov., isolated from duckweed.</title>
        <authorList>
            <person name="Saimee Y."/>
            <person name="Duangmal K."/>
        </authorList>
    </citation>
    <scope>NUCLEOTIDE SEQUENCE [LARGE SCALE GENOMIC DNA]</scope>
    <source>
        <strain evidence="3 4">DSM 42105</strain>
    </source>
</reference>
<evidence type="ECO:0000313" key="4">
    <source>
        <dbReference type="Proteomes" id="UP000721954"/>
    </source>
</evidence>
<name>A0ABS3Y743_9ACTN</name>
<protein>
    <submittedName>
        <fullName evidence="3">Glycosyltransferase</fullName>
    </submittedName>
</protein>
<proteinExistence type="predicted"/>
<evidence type="ECO:0000313" key="3">
    <source>
        <dbReference type="EMBL" id="MBO8203409.1"/>
    </source>
</evidence>
<feature type="domain" description="Glycosyltransferase 2-like" evidence="1">
    <location>
        <begin position="9"/>
        <end position="131"/>
    </location>
</feature>
<dbReference type="RefSeq" id="WP_209215187.1">
    <property type="nucleotide sequence ID" value="NZ_JAFFZM010000041.1"/>
</dbReference>
<organism evidence="3 4">
    <name type="scientific">Streptomyces smyrnaeus</name>
    <dbReference type="NCBI Taxonomy" id="1387713"/>
    <lineage>
        <taxon>Bacteria</taxon>
        <taxon>Bacillati</taxon>
        <taxon>Actinomycetota</taxon>
        <taxon>Actinomycetes</taxon>
        <taxon>Kitasatosporales</taxon>
        <taxon>Streptomycetaceae</taxon>
        <taxon>Streptomyces</taxon>
    </lineage>
</organism>
<dbReference type="CDD" id="cd00761">
    <property type="entry name" value="Glyco_tranf_GTA_type"/>
    <property type="match status" value="1"/>
</dbReference>
<dbReference type="Pfam" id="PF22181">
    <property type="entry name" value="TarS_linker"/>
    <property type="match status" value="1"/>
</dbReference>
<dbReference type="InterPro" id="IPR001173">
    <property type="entry name" value="Glyco_trans_2-like"/>
</dbReference>
<feature type="domain" description="TarS/TarP linker" evidence="2">
    <location>
        <begin position="227"/>
        <end position="319"/>
    </location>
</feature>
<evidence type="ECO:0000259" key="2">
    <source>
        <dbReference type="Pfam" id="PF22181"/>
    </source>
</evidence>
<dbReference type="GeneID" id="96263788"/>
<dbReference type="PANTHER" id="PTHR22916:SF3">
    <property type="entry name" value="UDP-GLCNAC:BETAGAL BETA-1,3-N-ACETYLGLUCOSAMINYLTRANSFERASE-LIKE PROTEIN 1"/>
    <property type="match status" value="1"/>
</dbReference>